<protein>
    <recommendedName>
        <fullName evidence="5">protein adenylyltransferase</fullName>
        <ecNumber evidence="5">2.7.7.108</ecNumber>
    </recommendedName>
</protein>
<evidence type="ECO:0000256" key="6">
    <source>
        <dbReference type="ARBA" id="ARBA00047939"/>
    </source>
</evidence>
<keyword evidence="3" id="KW-0547">Nucleotide-binding</keyword>
<dbReference type="AlphaFoldDB" id="A0A1H2ENT8"/>
<reference evidence="10" key="1">
    <citation type="submission" date="2016-10" db="EMBL/GenBank/DDBJ databases">
        <authorList>
            <person name="Varghese N."/>
            <person name="Submissions S."/>
        </authorList>
    </citation>
    <scope>NUCLEOTIDE SEQUENCE [LARGE SCALE GENOMIC DNA]</scope>
    <source>
        <strain evidence="10">CECT 8338</strain>
    </source>
</reference>
<keyword evidence="1" id="KW-0808">Transferase</keyword>
<keyword evidence="2" id="KW-0548">Nucleotidyltransferase</keyword>
<dbReference type="InterPro" id="IPR003812">
    <property type="entry name" value="Fido"/>
</dbReference>
<sequence>MDKYGVGQDPYCYAASSVLVNKLNISDESDLENAERDLTQVAAEAIEFCPPPYDFEFFKELHRQLFEDIYPWAGEVRIVDVSKGSTRFCTTSRIEPEARKIFSKLAEQRWFSGCTRDELIKNIAEFSGDLNILHPFREGNGRAMRLLCDFIVINAGYQVDWSPVDSALWLQASIDSVRCDYQAMQQVYSLCIGEELPV</sequence>
<dbReference type="GO" id="GO:0051302">
    <property type="term" value="P:regulation of cell division"/>
    <property type="evidence" value="ECO:0007669"/>
    <property type="project" value="TreeGrafter"/>
</dbReference>
<dbReference type="SUPFAM" id="SSF140931">
    <property type="entry name" value="Fic-like"/>
    <property type="match status" value="1"/>
</dbReference>
<dbReference type="PANTHER" id="PTHR39560">
    <property type="entry name" value="PROTEIN ADENYLYLTRANSFERASE FIC-RELATED"/>
    <property type="match status" value="1"/>
</dbReference>
<keyword evidence="4" id="KW-0067">ATP-binding</keyword>
<dbReference type="Proteomes" id="UP000243924">
    <property type="component" value="Chromosome I"/>
</dbReference>
<evidence type="ECO:0000256" key="7">
    <source>
        <dbReference type="ARBA" id="ARBA00048696"/>
    </source>
</evidence>
<keyword evidence="10" id="KW-1185">Reference proteome</keyword>
<accession>A0A1H2ENT8</accession>
<evidence type="ECO:0000256" key="2">
    <source>
        <dbReference type="ARBA" id="ARBA00022695"/>
    </source>
</evidence>
<comment type="catalytic activity">
    <reaction evidence="6">
        <text>L-threonyl-[protein] + ATP = 3-O-(5'-adenylyl)-L-threonyl-[protein] + diphosphate</text>
        <dbReference type="Rhea" id="RHEA:54292"/>
        <dbReference type="Rhea" id="RHEA-COMP:11060"/>
        <dbReference type="Rhea" id="RHEA-COMP:13847"/>
        <dbReference type="ChEBI" id="CHEBI:30013"/>
        <dbReference type="ChEBI" id="CHEBI:30616"/>
        <dbReference type="ChEBI" id="CHEBI:33019"/>
        <dbReference type="ChEBI" id="CHEBI:138113"/>
        <dbReference type="EC" id="2.7.7.108"/>
    </reaction>
</comment>
<evidence type="ECO:0000256" key="1">
    <source>
        <dbReference type="ARBA" id="ARBA00022679"/>
    </source>
</evidence>
<dbReference type="STRING" id="1434072.SAMN05216210_0907"/>
<evidence type="ECO:0000313" key="9">
    <source>
        <dbReference type="EMBL" id="SDT96790.1"/>
    </source>
</evidence>
<name>A0A1H2ENT8_9GAMM</name>
<proteinExistence type="predicted"/>
<dbReference type="PROSITE" id="PS51459">
    <property type="entry name" value="FIDO"/>
    <property type="match status" value="1"/>
</dbReference>
<dbReference type="GO" id="GO:0005524">
    <property type="term" value="F:ATP binding"/>
    <property type="evidence" value="ECO:0007669"/>
    <property type="project" value="UniProtKB-KW"/>
</dbReference>
<feature type="domain" description="Fido" evidence="8">
    <location>
        <begin position="53"/>
        <end position="193"/>
    </location>
</feature>
<dbReference type="Pfam" id="PF02661">
    <property type="entry name" value="Fic"/>
    <property type="match status" value="1"/>
</dbReference>
<dbReference type="InterPro" id="IPR036597">
    <property type="entry name" value="Fido-like_dom_sf"/>
</dbReference>
<dbReference type="EMBL" id="LT629787">
    <property type="protein sequence ID" value="SDT96790.1"/>
    <property type="molecule type" value="Genomic_DNA"/>
</dbReference>
<evidence type="ECO:0000256" key="5">
    <source>
        <dbReference type="ARBA" id="ARBA00034531"/>
    </source>
</evidence>
<dbReference type="OrthoDB" id="9807853at2"/>
<dbReference type="EC" id="2.7.7.108" evidence="5"/>
<evidence type="ECO:0000259" key="8">
    <source>
        <dbReference type="PROSITE" id="PS51459"/>
    </source>
</evidence>
<evidence type="ECO:0000256" key="3">
    <source>
        <dbReference type="ARBA" id="ARBA00022741"/>
    </source>
</evidence>
<dbReference type="GO" id="GO:0070733">
    <property type="term" value="F:AMPylase activity"/>
    <property type="evidence" value="ECO:0007669"/>
    <property type="project" value="UniProtKB-EC"/>
</dbReference>
<evidence type="ECO:0000256" key="4">
    <source>
        <dbReference type="ARBA" id="ARBA00022840"/>
    </source>
</evidence>
<gene>
    <name evidence="9" type="ORF">SAMN05216210_0907</name>
</gene>
<evidence type="ECO:0000313" key="10">
    <source>
        <dbReference type="Proteomes" id="UP000243924"/>
    </source>
</evidence>
<organism evidence="9 10">
    <name type="scientific">Halopseudomonas salegens</name>
    <dbReference type="NCBI Taxonomy" id="1434072"/>
    <lineage>
        <taxon>Bacteria</taxon>
        <taxon>Pseudomonadati</taxon>
        <taxon>Pseudomonadota</taxon>
        <taxon>Gammaproteobacteria</taxon>
        <taxon>Pseudomonadales</taxon>
        <taxon>Pseudomonadaceae</taxon>
        <taxon>Halopseudomonas</taxon>
    </lineage>
</organism>
<comment type="catalytic activity">
    <reaction evidence="7">
        <text>L-tyrosyl-[protein] + ATP = O-(5'-adenylyl)-L-tyrosyl-[protein] + diphosphate</text>
        <dbReference type="Rhea" id="RHEA:54288"/>
        <dbReference type="Rhea" id="RHEA-COMP:10136"/>
        <dbReference type="Rhea" id="RHEA-COMP:13846"/>
        <dbReference type="ChEBI" id="CHEBI:30616"/>
        <dbReference type="ChEBI" id="CHEBI:33019"/>
        <dbReference type="ChEBI" id="CHEBI:46858"/>
        <dbReference type="ChEBI" id="CHEBI:83624"/>
        <dbReference type="EC" id="2.7.7.108"/>
    </reaction>
</comment>
<dbReference type="Gene3D" id="1.10.3290.10">
    <property type="entry name" value="Fido-like domain"/>
    <property type="match status" value="1"/>
</dbReference>
<dbReference type="PANTHER" id="PTHR39560:SF1">
    <property type="entry name" value="PROTEIN ADENYLYLTRANSFERASE FIC-RELATED"/>
    <property type="match status" value="1"/>
</dbReference>